<accession>A0A4V3XDD1</accession>
<protein>
    <submittedName>
        <fullName evidence="1">Uncharacterized protein</fullName>
    </submittedName>
</protein>
<comment type="caution">
    <text evidence="1">The sequence shown here is derived from an EMBL/GenBank/DDBJ whole genome shotgun (WGS) entry which is preliminary data.</text>
</comment>
<dbReference type="EMBL" id="SGPL01000641">
    <property type="protein sequence ID" value="THH09313.1"/>
    <property type="molecule type" value="Genomic_DNA"/>
</dbReference>
<proteinExistence type="predicted"/>
<evidence type="ECO:0000313" key="2">
    <source>
        <dbReference type="Proteomes" id="UP000310158"/>
    </source>
</evidence>
<dbReference type="AlphaFoldDB" id="A0A4V3XDD1"/>
<organism evidence="1 2">
    <name type="scientific">Bondarzewia mesenterica</name>
    <dbReference type="NCBI Taxonomy" id="1095465"/>
    <lineage>
        <taxon>Eukaryota</taxon>
        <taxon>Fungi</taxon>
        <taxon>Dikarya</taxon>
        <taxon>Basidiomycota</taxon>
        <taxon>Agaricomycotina</taxon>
        <taxon>Agaricomycetes</taxon>
        <taxon>Russulales</taxon>
        <taxon>Bondarzewiaceae</taxon>
        <taxon>Bondarzewia</taxon>
    </lineage>
</organism>
<gene>
    <name evidence="1" type="ORF">EW146_g8718</name>
</gene>
<sequence>MEYTADSDNVIRAGLTLNVRDVPNLVSGVAYAAGLRRTTRFRPTPLASEAAQHFMTPPISIPESFLVLIMLLSE</sequence>
<keyword evidence="2" id="KW-1185">Reference proteome</keyword>
<reference evidence="1 2" key="1">
    <citation type="submission" date="2019-02" db="EMBL/GenBank/DDBJ databases">
        <title>Genome sequencing of the rare red list fungi Bondarzewia mesenterica.</title>
        <authorList>
            <person name="Buettner E."/>
            <person name="Kellner H."/>
        </authorList>
    </citation>
    <scope>NUCLEOTIDE SEQUENCE [LARGE SCALE GENOMIC DNA]</scope>
    <source>
        <strain evidence="1 2">DSM 108281</strain>
    </source>
</reference>
<evidence type="ECO:0000313" key="1">
    <source>
        <dbReference type="EMBL" id="THH09313.1"/>
    </source>
</evidence>
<name>A0A4V3XDD1_9AGAM</name>
<dbReference type="Proteomes" id="UP000310158">
    <property type="component" value="Unassembled WGS sequence"/>
</dbReference>